<dbReference type="PANTHER" id="PTHR13425:SF3">
    <property type="entry name" value="HEADCASE PROTEIN HOMOLOG"/>
    <property type="match status" value="1"/>
</dbReference>
<dbReference type="InterPro" id="IPR031947">
    <property type="entry name" value="Headcase_mid"/>
</dbReference>
<sequence>MKELGIILDLTLLDSDEFRRRSGSSRSDGKRWGRKDTGGGELRCCIQPDLLRSNVDKHWFFEDEQVRVNGSVFARRENFDNLLSIIPLSKFNGIHIKMEDDCPQGGDDVRLCLLKTLGAHNQRTVPCVGCRRDMVVYDRYPLVDGVFFLSPVCHFGPPTEVMYDGKRNYLQQLCASCLWSDWRCNNCGRDGWFNGKSIVLGTLYYYDIEDNALRFTGRARVRGMGRERGEHGNYSIVHELITCSACGSKNYHGIRRIKELAIRPAVV</sequence>
<dbReference type="Pfam" id="PF16002">
    <property type="entry name" value="Headcase"/>
    <property type="match status" value="1"/>
</dbReference>
<proteinExistence type="predicted"/>
<evidence type="ECO:0000259" key="1">
    <source>
        <dbReference type="Pfam" id="PF16002"/>
    </source>
</evidence>
<dbReference type="PANTHER" id="PTHR13425">
    <property type="entry name" value="HEADCASE PROTEIN"/>
    <property type="match status" value="1"/>
</dbReference>
<feature type="domain" description="Headcase middle" evidence="1">
    <location>
        <begin position="68"/>
        <end position="255"/>
    </location>
</feature>
<dbReference type="InterPro" id="IPR026066">
    <property type="entry name" value="Headcase"/>
</dbReference>
<accession>A0A0D6LY72</accession>
<evidence type="ECO:0000313" key="2">
    <source>
        <dbReference type="EMBL" id="EPB76148.1"/>
    </source>
</evidence>
<dbReference type="AlphaFoldDB" id="A0A0D6LY72"/>
<gene>
    <name evidence="2" type="ORF">ANCCEY_04744</name>
</gene>
<reference evidence="2 3" key="1">
    <citation type="submission" date="2013-05" db="EMBL/GenBank/DDBJ databases">
        <title>Draft genome of the parasitic nematode Anyclostoma ceylanicum.</title>
        <authorList>
            <person name="Mitreva M."/>
        </authorList>
    </citation>
    <scope>NUCLEOTIDE SEQUENCE [LARGE SCALE GENOMIC DNA]</scope>
</reference>
<organism evidence="2 3">
    <name type="scientific">Ancylostoma ceylanicum</name>
    <dbReference type="NCBI Taxonomy" id="53326"/>
    <lineage>
        <taxon>Eukaryota</taxon>
        <taxon>Metazoa</taxon>
        <taxon>Ecdysozoa</taxon>
        <taxon>Nematoda</taxon>
        <taxon>Chromadorea</taxon>
        <taxon>Rhabditida</taxon>
        <taxon>Rhabditina</taxon>
        <taxon>Rhabditomorpha</taxon>
        <taxon>Strongyloidea</taxon>
        <taxon>Ancylostomatidae</taxon>
        <taxon>Ancylostomatinae</taxon>
        <taxon>Ancylostoma</taxon>
    </lineage>
</organism>
<evidence type="ECO:0000313" key="3">
    <source>
        <dbReference type="Proteomes" id="UP000054495"/>
    </source>
</evidence>
<name>A0A0D6LY72_9BILA</name>
<keyword evidence="3" id="KW-1185">Reference proteome</keyword>
<dbReference type="EMBL" id="KE124874">
    <property type="protein sequence ID" value="EPB76148.1"/>
    <property type="molecule type" value="Genomic_DNA"/>
</dbReference>
<protein>
    <recommendedName>
        <fullName evidence="1">Headcase middle domain-containing protein</fullName>
    </recommendedName>
</protein>
<dbReference type="Proteomes" id="UP000054495">
    <property type="component" value="Unassembled WGS sequence"/>
</dbReference>